<evidence type="ECO:0000313" key="2">
    <source>
        <dbReference type="EMBL" id="KAG4415347.1"/>
    </source>
</evidence>
<feature type="compositionally biased region" description="Low complexity" evidence="1">
    <location>
        <begin position="24"/>
        <end position="33"/>
    </location>
</feature>
<proteinExistence type="predicted"/>
<feature type="region of interest" description="Disordered" evidence="1">
    <location>
        <begin position="1"/>
        <end position="72"/>
    </location>
</feature>
<organism evidence="2 3">
    <name type="scientific">Cadophora malorum</name>
    <dbReference type="NCBI Taxonomy" id="108018"/>
    <lineage>
        <taxon>Eukaryota</taxon>
        <taxon>Fungi</taxon>
        <taxon>Dikarya</taxon>
        <taxon>Ascomycota</taxon>
        <taxon>Pezizomycotina</taxon>
        <taxon>Leotiomycetes</taxon>
        <taxon>Helotiales</taxon>
        <taxon>Ploettnerulaceae</taxon>
        <taxon>Cadophora</taxon>
    </lineage>
</organism>
<sequence length="402" mass="46003">MPPKRKALTESSSNKDAATKPRNAKAAKTSAKSDASKKSASKASEKATLKTSPAKDNTPAAEKSSNKSKAQAVKYSNANTLTKKPEWTNLQWPNIGDFLDDKDQDMPKEGQLIDEFCYRVSDLGIPVTEGGMNQCEKLDKEYGKRDQDRHYMHIYSDWNGWGMCELLENYLKDFNKEIFKKTASPYQKWAYVEGLAVFLFGAQMELVYFINNEDGDRTREIAHMYGAMALQEHDLFKPDSEVNNIGIISILLLHFVECEAVDLDCDWAPEVVRLCDEAGIKLDDVVRKQVKVTKKDIEKWRDKDKKKQTKSKYSGKEDGGNGYRHFAEKKDWKLEDDLEYDCKMWYRWDWKLEYDAFQKGGGHPGGTHYDIGKMSKAQKRPHTLGTKAYSRRIGIESDGYES</sequence>
<reference evidence="2" key="1">
    <citation type="submission" date="2021-02" db="EMBL/GenBank/DDBJ databases">
        <title>Genome sequence Cadophora malorum strain M34.</title>
        <authorList>
            <person name="Stefanovic E."/>
            <person name="Vu D."/>
            <person name="Scully C."/>
            <person name="Dijksterhuis J."/>
            <person name="Roader J."/>
            <person name="Houbraken J."/>
        </authorList>
    </citation>
    <scope>NUCLEOTIDE SEQUENCE</scope>
    <source>
        <strain evidence="2">M34</strain>
    </source>
</reference>
<protein>
    <submittedName>
        <fullName evidence="2">Uncharacterized protein</fullName>
    </submittedName>
</protein>
<evidence type="ECO:0000313" key="3">
    <source>
        <dbReference type="Proteomes" id="UP000664132"/>
    </source>
</evidence>
<keyword evidence="3" id="KW-1185">Reference proteome</keyword>
<dbReference type="OrthoDB" id="10037289at2759"/>
<evidence type="ECO:0000256" key="1">
    <source>
        <dbReference type="SAM" id="MobiDB-lite"/>
    </source>
</evidence>
<dbReference type="EMBL" id="JAFJYH010000225">
    <property type="protein sequence ID" value="KAG4415347.1"/>
    <property type="molecule type" value="Genomic_DNA"/>
</dbReference>
<accession>A0A8H7W4W1</accession>
<comment type="caution">
    <text evidence="2">The sequence shown here is derived from an EMBL/GenBank/DDBJ whole genome shotgun (WGS) entry which is preliminary data.</text>
</comment>
<name>A0A8H7W4W1_9HELO</name>
<dbReference type="AlphaFoldDB" id="A0A8H7W4W1"/>
<gene>
    <name evidence="2" type="ORF">IFR04_011496</name>
</gene>
<dbReference type="Proteomes" id="UP000664132">
    <property type="component" value="Unassembled WGS sequence"/>
</dbReference>